<proteinExistence type="predicted"/>
<keyword evidence="1" id="KW-0805">Transcription regulation</keyword>
<dbReference type="PANTHER" id="PTHR44688:SF16">
    <property type="entry name" value="DNA-BINDING TRANSCRIPTIONAL ACTIVATOR DEVR_DOSR"/>
    <property type="match status" value="1"/>
</dbReference>
<protein>
    <recommendedName>
        <fullName evidence="4">HTH luxR-type domain-containing protein</fullName>
    </recommendedName>
</protein>
<accession>A0A1U9ULB4</accession>
<dbReference type="Proteomes" id="UP000189627">
    <property type="component" value="Chromosome 1"/>
</dbReference>
<dbReference type="InterPro" id="IPR000792">
    <property type="entry name" value="Tscrpt_reg_LuxR_C"/>
</dbReference>
<evidence type="ECO:0000256" key="1">
    <source>
        <dbReference type="ARBA" id="ARBA00023015"/>
    </source>
</evidence>
<dbReference type="RefSeq" id="WP_078195897.1">
    <property type="nucleotide sequence ID" value="NZ_CP017757.2"/>
</dbReference>
<dbReference type="EMBL" id="CP017757">
    <property type="protein sequence ID" value="AQV93556.1"/>
    <property type="molecule type" value="Genomic_DNA"/>
</dbReference>
<dbReference type="InterPro" id="IPR016032">
    <property type="entry name" value="Sig_transdc_resp-reg_C-effctor"/>
</dbReference>
<dbReference type="SMART" id="SM00421">
    <property type="entry name" value="HTH_LUXR"/>
    <property type="match status" value="1"/>
</dbReference>
<dbReference type="PROSITE" id="PS50043">
    <property type="entry name" value="HTH_LUXR_2"/>
    <property type="match status" value="1"/>
</dbReference>
<dbReference type="SUPFAM" id="SSF46894">
    <property type="entry name" value="C-terminal effector domain of the bipartite response regulators"/>
    <property type="match status" value="1"/>
</dbReference>
<dbReference type="InterPro" id="IPR036388">
    <property type="entry name" value="WH-like_DNA-bd_sf"/>
</dbReference>
<dbReference type="Pfam" id="PF25873">
    <property type="entry name" value="WHD_MalT"/>
    <property type="match status" value="1"/>
</dbReference>
<dbReference type="CDD" id="cd06170">
    <property type="entry name" value="LuxR_C_like"/>
    <property type="match status" value="1"/>
</dbReference>
<dbReference type="PANTHER" id="PTHR44688">
    <property type="entry name" value="DNA-BINDING TRANSCRIPTIONAL ACTIVATOR DEVR_DOSR"/>
    <property type="match status" value="1"/>
</dbReference>
<sequence>METIPAAVATRLVPPRQSRRSIARVALLQRLHDARLARLVLLTAPAGYGKTTAMAQWRHRLLAEGARVAWLTLAPEDDDLGQFCASLAASLRQAGIRLCRPGPAFGYDPAHPAALLPAFVELMDGVPGEIYLMLDGLDRLRCPATLAFLQGVLRARLPHLHLVAAARGQVGLALGRLRAGRELAEAGCAELAFSLAETLAFVARRVEGRTARRESSQAVIDTAVVLQEVTEGWPAGLELVAGSLRTAGEAAWPHPQSAALHAYWREEVTAGLPPALLDFLRCLAVPRRIHAELALQLSGRAQAPARLAEIAARGLFLQPAPAESDEASADGSSAGWYRLHPLFRAHLLHDLEQHQPATLQGLHGLAAGWLARCGKPAEAIGHALHSGDFNRVLALAQATASHLPGISPLRDFLQWSDGIAPARLAMHPALLLAAAWACVVSVRPQHAEHWIRRWEASAGPGAKTGVQATVMRAAIAAQQDDHPRVLALLDSLQGQPLDNPALEQARMSLALRSGTMLGRQPRSRAPYRCAAQSGDTEIALMGAGTLALVAWTEGNAYETLRLGTDVLAAAQHAFGRRSIAASLCAVPVAAALYEQDRIADASEVLAGRLQTLRTGTPDVLIEAALYHARLQWLAGARHEALAELAEAEAMFHRRGLPRGVARVVAERQRLALLGHDLRHAQRLQAALEELVRQYPGETPRSQEIAAAAALARARLALAQDDPAGALAALDAVRALPTASIREHLMVTAELLQAIALDDLYRPDAARQYLDAALAAGERLGLVRTFIDEGERTCALLASVAGDAPGRAAYVARLCEATALPAPMAGSAESTHEAALAPAAPAVPAALPPADVGKGRLLTPREREILALLEQAMSNKRIALALNLSVDTVKWNLRQIYAKLNVSRRYDAILVARSAAQRPR</sequence>
<evidence type="ECO:0000313" key="5">
    <source>
        <dbReference type="EMBL" id="AQV93556.1"/>
    </source>
</evidence>
<dbReference type="Gene3D" id="1.10.10.10">
    <property type="entry name" value="Winged helix-like DNA-binding domain superfamily/Winged helix DNA-binding domain"/>
    <property type="match status" value="1"/>
</dbReference>
<evidence type="ECO:0000313" key="6">
    <source>
        <dbReference type="Proteomes" id="UP000189627"/>
    </source>
</evidence>
<dbReference type="OrthoDB" id="134985at2"/>
<dbReference type="KEGG" id="cuh:BJN34_06560"/>
<evidence type="ECO:0000259" key="4">
    <source>
        <dbReference type="PROSITE" id="PS50043"/>
    </source>
</evidence>
<dbReference type="Pfam" id="PF17874">
    <property type="entry name" value="TPR_MalT"/>
    <property type="match status" value="1"/>
</dbReference>
<dbReference type="Gene3D" id="1.25.40.10">
    <property type="entry name" value="Tetratricopeptide repeat domain"/>
    <property type="match status" value="1"/>
</dbReference>
<dbReference type="Pfam" id="PF00196">
    <property type="entry name" value="GerE"/>
    <property type="match status" value="1"/>
</dbReference>
<dbReference type="InterPro" id="IPR059106">
    <property type="entry name" value="WHD_MalT"/>
</dbReference>
<keyword evidence="3" id="KW-0804">Transcription</keyword>
<dbReference type="AlphaFoldDB" id="A0A1U9ULB4"/>
<feature type="domain" description="HTH luxR-type" evidence="4">
    <location>
        <begin position="850"/>
        <end position="915"/>
    </location>
</feature>
<dbReference type="InterPro" id="IPR011990">
    <property type="entry name" value="TPR-like_helical_dom_sf"/>
</dbReference>
<name>A0A1U9ULB4_CUPNE</name>
<dbReference type="GO" id="GO:0003677">
    <property type="term" value="F:DNA binding"/>
    <property type="evidence" value="ECO:0007669"/>
    <property type="project" value="UniProtKB-KW"/>
</dbReference>
<evidence type="ECO:0000256" key="2">
    <source>
        <dbReference type="ARBA" id="ARBA00023125"/>
    </source>
</evidence>
<gene>
    <name evidence="5" type="ORF">BJN34_06560</name>
</gene>
<dbReference type="PRINTS" id="PR00038">
    <property type="entry name" value="HTHLUXR"/>
</dbReference>
<keyword evidence="2" id="KW-0238">DNA-binding</keyword>
<reference evidence="6" key="1">
    <citation type="submission" date="2017-02" db="EMBL/GenBank/DDBJ databases">
        <title>Complete genome sequence of Cupriavidus necator strain NH9, a 3-chlorobenzoate degrader.</title>
        <authorList>
            <person name="Moriuchi R."/>
            <person name="Dohra H."/>
            <person name="Ogawa N."/>
        </authorList>
    </citation>
    <scope>NUCLEOTIDE SEQUENCE [LARGE SCALE GENOMIC DNA]</scope>
    <source>
        <strain evidence="6">NH9</strain>
    </source>
</reference>
<dbReference type="GO" id="GO:0006355">
    <property type="term" value="P:regulation of DNA-templated transcription"/>
    <property type="evidence" value="ECO:0007669"/>
    <property type="project" value="InterPro"/>
</dbReference>
<evidence type="ECO:0000256" key="3">
    <source>
        <dbReference type="ARBA" id="ARBA00023163"/>
    </source>
</evidence>
<organism evidence="5 6">
    <name type="scientific">Cupriavidus necator</name>
    <name type="common">Alcaligenes eutrophus</name>
    <name type="synonym">Ralstonia eutropha</name>
    <dbReference type="NCBI Taxonomy" id="106590"/>
    <lineage>
        <taxon>Bacteria</taxon>
        <taxon>Pseudomonadati</taxon>
        <taxon>Pseudomonadota</taxon>
        <taxon>Betaproteobacteria</taxon>
        <taxon>Burkholderiales</taxon>
        <taxon>Burkholderiaceae</taxon>
        <taxon>Cupriavidus</taxon>
    </lineage>
</organism>
<dbReference type="InterPro" id="IPR041617">
    <property type="entry name" value="TPR_MalT"/>
</dbReference>